<proteinExistence type="predicted"/>
<reference evidence="1 2" key="1">
    <citation type="submission" date="2021-06" db="EMBL/GenBank/DDBJ databases">
        <title>Caerostris extrusa draft genome.</title>
        <authorList>
            <person name="Kono N."/>
            <person name="Arakawa K."/>
        </authorList>
    </citation>
    <scope>NUCLEOTIDE SEQUENCE [LARGE SCALE GENOMIC DNA]</scope>
</reference>
<dbReference type="Proteomes" id="UP001054945">
    <property type="component" value="Unassembled WGS sequence"/>
</dbReference>
<evidence type="ECO:0000313" key="2">
    <source>
        <dbReference type="Proteomes" id="UP001054945"/>
    </source>
</evidence>
<organism evidence="1 2">
    <name type="scientific">Caerostris extrusa</name>
    <name type="common">Bark spider</name>
    <name type="synonym">Caerostris bankana</name>
    <dbReference type="NCBI Taxonomy" id="172846"/>
    <lineage>
        <taxon>Eukaryota</taxon>
        <taxon>Metazoa</taxon>
        <taxon>Ecdysozoa</taxon>
        <taxon>Arthropoda</taxon>
        <taxon>Chelicerata</taxon>
        <taxon>Arachnida</taxon>
        <taxon>Araneae</taxon>
        <taxon>Araneomorphae</taxon>
        <taxon>Entelegynae</taxon>
        <taxon>Araneoidea</taxon>
        <taxon>Araneidae</taxon>
        <taxon>Caerostris</taxon>
    </lineage>
</organism>
<keyword evidence="2" id="KW-1185">Reference proteome</keyword>
<dbReference type="EMBL" id="BPLR01000055">
    <property type="protein sequence ID" value="GIY91804.1"/>
    <property type="molecule type" value="Genomic_DNA"/>
</dbReference>
<evidence type="ECO:0000313" key="1">
    <source>
        <dbReference type="EMBL" id="GIY91804.1"/>
    </source>
</evidence>
<dbReference type="AlphaFoldDB" id="A0AAV4XDE0"/>
<protein>
    <submittedName>
        <fullName evidence="1">Uncharacterized protein</fullName>
    </submittedName>
</protein>
<sequence length="70" mass="8202">MDCDYCYCFPDATAKIDAHIRVCSITKLKQDWCHDIISNEPWFCVKHHDGRDVEAQRKRQIPPCISSLSY</sequence>
<gene>
    <name evidence="1" type="ORF">CEXT_399771</name>
</gene>
<accession>A0AAV4XDE0</accession>
<name>A0AAV4XDE0_CAEEX</name>
<comment type="caution">
    <text evidence="1">The sequence shown here is derived from an EMBL/GenBank/DDBJ whole genome shotgun (WGS) entry which is preliminary data.</text>
</comment>